<dbReference type="Gene3D" id="3.90.320.10">
    <property type="match status" value="1"/>
</dbReference>
<organism evidence="1">
    <name type="scientific">uncultured Caudovirales phage</name>
    <dbReference type="NCBI Taxonomy" id="2100421"/>
    <lineage>
        <taxon>Viruses</taxon>
        <taxon>Duplodnaviria</taxon>
        <taxon>Heunggongvirae</taxon>
        <taxon>Uroviricota</taxon>
        <taxon>Caudoviricetes</taxon>
        <taxon>Peduoviridae</taxon>
        <taxon>Maltschvirus</taxon>
        <taxon>Maltschvirus maltsch</taxon>
    </lineage>
</organism>
<dbReference type="EMBL" id="LR798354">
    <property type="protein sequence ID" value="CAB5226007.1"/>
    <property type="molecule type" value="Genomic_DNA"/>
</dbReference>
<gene>
    <name evidence="1" type="ORF">UFOVP756_30</name>
</gene>
<dbReference type="SUPFAM" id="SSF52980">
    <property type="entry name" value="Restriction endonuclease-like"/>
    <property type="match status" value="1"/>
</dbReference>
<protein>
    <submittedName>
        <fullName evidence="1">Uncharacterized protein</fullName>
    </submittedName>
</protein>
<accession>A0A6J7X570</accession>
<reference evidence="1" key="1">
    <citation type="submission" date="2020-05" db="EMBL/GenBank/DDBJ databases">
        <authorList>
            <person name="Chiriac C."/>
            <person name="Salcher M."/>
            <person name="Ghai R."/>
            <person name="Kavagutti S V."/>
        </authorList>
    </citation>
    <scope>NUCLEOTIDE SEQUENCE</scope>
</reference>
<sequence length="204" mass="23940">MEATLSTFKCRASASGALMTNPKSKTETLSETTKTYLQTWIKEQIYGHRAQINSKYIDKGIEMEDMAIDKAIDWLDLPFALKNEKQYEDDYFTGTPDLLLSDTVVDIKNSWSWETFPLFEDEIPTKGYYYQLQIYMHLTELKKAKLVYVLLDTPATYGNEKICYDNVDKKYRIKCYDFDYDPAVIELLQNRVIESRNYINSLKF</sequence>
<name>A0A6J7X570_9CAUD</name>
<proteinExistence type="predicted"/>
<dbReference type="InterPro" id="IPR011604">
    <property type="entry name" value="PDDEXK-like_dom_sf"/>
</dbReference>
<dbReference type="InterPro" id="IPR011335">
    <property type="entry name" value="Restrct_endonuc-II-like"/>
</dbReference>
<evidence type="ECO:0000313" key="1">
    <source>
        <dbReference type="EMBL" id="CAB5226007.1"/>
    </source>
</evidence>